<comment type="caution">
    <text evidence="1">The sequence shown here is derived from an EMBL/GenBank/DDBJ whole genome shotgun (WGS) entry which is preliminary data.</text>
</comment>
<organism evidence="1 2">
    <name type="scientific">Rubus argutus</name>
    <name type="common">Southern blackberry</name>
    <dbReference type="NCBI Taxonomy" id="59490"/>
    <lineage>
        <taxon>Eukaryota</taxon>
        <taxon>Viridiplantae</taxon>
        <taxon>Streptophyta</taxon>
        <taxon>Embryophyta</taxon>
        <taxon>Tracheophyta</taxon>
        <taxon>Spermatophyta</taxon>
        <taxon>Magnoliopsida</taxon>
        <taxon>eudicotyledons</taxon>
        <taxon>Gunneridae</taxon>
        <taxon>Pentapetalae</taxon>
        <taxon>rosids</taxon>
        <taxon>fabids</taxon>
        <taxon>Rosales</taxon>
        <taxon>Rosaceae</taxon>
        <taxon>Rosoideae</taxon>
        <taxon>Rosoideae incertae sedis</taxon>
        <taxon>Rubus</taxon>
    </lineage>
</organism>
<sequence>MNWRKRDEPRVERGELGRREIAEELWRRERRRTEQSELTGLGSDGWELRVVCEQQRERELGGAKWRCSGGGLGAQSSGVTRRLSEAMVTNDNRVLLS</sequence>
<evidence type="ECO:0000313" key="2">
    <source>
        <dbReference type="Proteomes" id="UP001457282"/>
    </source>
</evidence>
<dbReference type="Proteomes" id="UP001457282">
    <property type="component" value="Unassembled WGS sequence"/>
</dbReference>
<reference evidence="1 2" key="1">
    <citation type="journal article" date="2023" name="G3 (Bethesda)">
        <title>A chromosome-length genome assembly and annotation of blackberry (Rubus argutus, cv. 'Hillquist').</title>
        <authorList>
            <person name="Bruna T."/>
            <person name="Aryal R."/>
            <person name="Dudchenko O."/>
            <person name="Sargent D.J."/>
            <person name="Mead D."/>
            <person name="Buti M."/>
            <person name="Cavallini A."/>
            <person name="Hytonen T."/>
            <person name="Andres J."/>
            <person name="Pham M."/>
            <person name="Weisz D."/>
            <person name="Mascagni F."/>
            <person name="Usai G."/>
            <person name="Natali L."/>
            <person name="Bassil N."/>
            <person name="Fernandez G.E."/>
            <person name="Lomsadze A."/>
            <person name="Armour M."/>
            <person name="Olukolu B."/>
            <person name="Poorten T."/>
            <person name="Britton C."/>
            <person name="Davik J."/>
            <person name="Ashrafi H."/>
            <person name="Aiden E.L."/>
            <person name="Borodovsky M."/>
            <person name="Worthington M."/>
        </authorList>
    </citation>
    <scope>NUCLEOTIDE SEQUENCE [LARGE SCALE GENOMIC DNA]</scope>
    <source>
        <strain evidence="1">PI 553951</strain>
    </source>
</reference>
<gene>
    <name evidence="1" type="ORF">M0R45_015247</name>
</gene>
<dbReference type="EMBL" id="JBEDUW010000003">
    <property type="protein sequence ID" value="KAK9938516.1"/>
    <property type="molecule type" value="Genomic_DNA"/>
</dbReference>
<keyword evidence="2" id="KW-1185">Reference proteome</keyword>
<dbReference type="AlphaFoldDB" id="A0AAW1XQ91"/>
<evidence type="ECO:0000313" key="1">
    <source>
        <dbReference type="EMBL" id="KAK9938516.1"/>
    </source>
</evidence>
<accession>A0AAW1XQ91</accession>
<protein>
    <submittedName>
        <fullName evidence="1">Uncharacterized protein</fullName>
    </submittedName>
</protein>
<proteinExistence type="predicted"/>
<name>A0AAW1XQ91_RUBAR</name>